<organism evidence="1">
    <name type="scientific">Anguilla anguilla</name>
    <name type="common">European freshwater eel</name>
    <name type="synonym">Muraena anguilla</name>
    <dbReference type="NCBI Taxonomy" id="7936"/>
    <lineage>
        <taxon>Eukaryota</taxon>
        <taxon>Metazoa</taxon>
        <taxon>Chordata</taxon>
        <taxon>Craniata</taxon>
        <taxon>Vertebrata</taxon>
        <taxon>Euteleostomi</taxon>
        <taxon>Actinopterygii</taxon>
        <taxon>Neopterygii</taxon>
        <taxon>Teleostei</taxon>
        <taxon>Anguilliformes</taxon>
        <taxon>Anguillidae</taxon>
        <taxon>Anguilla</taxon>
    </lineage>
</organism>
<dbReference type="EMBL" id="GBXM01088480">
    <property type="protein sequence ID" value="JAH20097.1"/>
    <property type="molecule type" value="Transcribed_RNA"/>
</dbReference>
<proteinExistence type="predicted"/>
<protein>
    <submittedName>
        <fullName evidence="1">Uncharacterized protein</fullName>
    </submittedName>
</protein>
<reference evidence="1" key="2">
    <citation type="journal article" date="2015" name="Fish Shellfish Immunol.">
        <title>Early steps in the European eel (Anguilla anguilla)-Vibrio vulnificus interaction in the gills: Role of the RtxA13 toxin.</title>
        <authorList>
            <person name="Callol A."/>
            <person name="Pajuelo D."/>
            <person name="Ebbesson L."/>
            <person name="Teles M."/>
            <person name="MacKenzie S."/>
            <person name="Amaro C."/>
        </authorList>
    </citation>
    <scope>NUCLEOTIDE SEQUENCE</scope>
</reference>
<reference evidence="1" key="1">
    <citation type="submission" date="2014-11" db="EMBL/GenBank/DDBJ databases">
        <authorList>
            <person name="Amaro Gonzalez C."/>
        </authorList>
    </citation>
    <scope>NUCLEOTIDE SEQUENCE</scope>
</reference>
<dbReference type="AlphaFoldDB" id="A0A0E9QUH3"/>
<name>A0A0E9QUH3_ANGAN</name>
<accession>A0A0E9QUH3</accession>
<evidence type="ECO:0000313" key="1">
    <source>
        <dbReference type="EMBL" id="JAH20097.1"/>
    </source>
</evidence>
<sequence>MSSSWLSFRKLHSGLFYADLGVGASLRASLSGLPDCLKRQ</sequence>